<dbReference type="InterPro" id="IPR007390">
    <property type="entry name" value="Spore_V_R"/>
</dbReference>
<proteinExistence type="predicted"/>
<dbReference type="EMBL" id="JACHOB010000001">
    <property type="protein sequence ID" value="MBB4658163.1"/>
    <property type="molecule type" value="Genomic_DNA"/>
</dbReference>
<feature type="domain" description="SpoVR-like C-terminal" evidence="2">
    <location>
        <begin position="443"/>
        <end position="492"/>
    </location>
</feature>
<dbReference type="Pfam" id="PF04293">
    <property type="entry name" value="SpoVR"/>
    <property type="match status" value="1"/>
</dbReference>
<accession>A0A840I1K6</accession>
<dbReference type="Proteomes" id="UP000563524">
    <property type="component" value="Unassembled WGS sequence"/>
</dbReference>
<evidence type="ECO:0000259" key="1">
    <source>
        <dbReference type="Pfam" id="PF04293"/>
    </source>
</evidence>
<dbReference type="InterPro" id="IPR057008">
    <property type="entry name" value="SpoVR-like_C"/>
</dbReference>
<dbReference type="Pfam" id="PF24755">
    <property type="entry name" value="SpoVR_C"/>
    <property type="match status" value="1"/>
</dbReference>
<organism evidence="3 4">
    <name type="scientific">Parvularcula dongshanensis</name>
    <dbReference type="NCBI Taxonomy" id="1173995"/>
    <lineage>
        <taxon>Bacteria</taxon>
        <taxon>Pseudomonadati</taxon>
        <taxon>Pseudomonadota</taxon>
        <taxon>Alphaproteobacteria</taxon>
        <taxon>Parvularculales</taxon>
        <taxon>Parvularculaceae</taxon>
        <taxon>Parvularcula</taxon>
    </lineage>
</organism>
<dbReference type="PANTHER" id="PTHR30029">
    <property type="entry name" value="STAGE V SPORULATION PROTEIN R"/>
    <property type="match status" value="1"/>
</dbReference>
<dbReference type="AlphaFoldDB" id="A0A840I1K6"/>
<evidence type="ECO:0000313" key="4">
    <source>
        <dbReference type="Proteomes" id="UP000563524"/>
    </source>
</evidence>
<sequence length="495" mass="56991">MSATPKTPALLYDEAAWTFEDLQRAYDAIEVIALEDLGLDVYANQIEVITSEQMLDAYSSHGMPLMYRHWSFGKSFARDSTNYQKGYTGLAYEIVINSDPCIAYLMEENTMTMQALVMAHACFGHNHFFKNNYLFRQWTDASSILTYLDFAKKYVTRCEDEYGAEEVEATLDAAHALMDQGVYRSSRPPKLSDAEALAKVTARAEHERQSFNDLWRTLPHRTEAPEDEAQRQDEVRSIKLPEENLLYFVEKASPVLAPWQRELVRIVRNVSQYFYPQKQTKVMNEGCATFTHHYIMNELYARGQINEGSVMEFLHSHSSVVFQPSFDDQRYSGLNPYALGFAMMQDIVRIVEEPDDEDAEWFPDLAGRGDWRGALKDAWANFRDESFILQYLSPKVMRDFRLFALGDDGRKPYYQVAAIHDEAGYRDTRAALSQMYDLGLHEPNLMVVGADLDGDRTLTIEHRSVNGRKLEPRAKAETMKHLERLWGFKVEIVDA</sequence>
<dbReference type="PANTHER" id="PTHR30029:SF2">
    <property type="entry name" value="STAGE V SPORULATION PROTEIN R"/>
    <property type="match status" value="1"/>
</dbReference>
<feature type="domain" description="SpoVR protein-like N-terminal" evidence="1">
    <location>
        <begin position="17"/>
        <end position="439"/>
    </location>
</feature>
<dbReference type="NCBIfam" id="NF008737">
    <property type="entry name" value="PRK11767.1"/>
    <property type="match status" value="1"/>
</dbReference>
<evidence type="ECO:0000313" key="3">
    <source>
        <dbReference type="EMBL" id="MBB4658163.1"/>
    </source>
</evidence>
<protein>
    <submittedName>
        <fullName evidence="3">Spore cortex formation protein SpoVR/YcgB (Stage V sporulation)</fullName>
    </submittedName>
</protein>
<dbReference type="InterPro" id="IPR057270">
    <property type="entry name" value="Ycgb-like"/>
</dbReference>
<dbReference type="RefSeq" id="WP_183815783.1">
    <property type="nucleotide sequence ID" value="NZ_JACHOB010000001.1"/>
</dbReference>
<gene>
    <name evidence="3" type="ORF">GGQ59_000663</name>
</gene>
<comment type="caution">
    <text evidence="3">The sequence shown here is derived from an EMBL/GenBank/DDBJ whole genome shotgun (WGS) entry which is preliminary data.</text>
</comment>
<dbReference type="InterPro" id="IPR056174">
    <property type="entry name" value="SpoVR_N"/>
</dbReference>
<keyword evidence="4" id="KW-1185">Reference proteome</keyword>
<evidence type="ECO:0000259" key="2">
    <source>
        <dbReference type="Pfam" id="PF24755"/>
    </source>
</evidence>
<name>A0A840I1K6_9PROT</name>
<reference evidence="3 4" key="1">
    <citation type="submission" date="2020-08" db="EMBL/GenBank/DDBJ databases">
        <title>Genomic Encyclopedia of Type Strains, Phase IV (KMG-IV): sequencing the most valuable type-strain genomes for metagenomic binning, comparative biology and taxonomic classification.</title>
        <authorList>
            <person name="Goeker M."/>
        </authorList>
    </citation>
    <scope>NUCLEOTIDE SEQUENCE [LARGE SCALE GENOMIC DNA]</scope>
    <source>
        <strain evidence="3 4">DSM 102850</strain>
    </source>
</reference>